<dbReference type="RefSeq" id="WP_273928475.1">
    <property type="nucleotide sequence ID" value="NZ_JAQSIO010000008.1"/>
</dbReference>
<protein>
    <submittedName>
        <fullName evidence="1">Glycosyltransferase</fullName>
        <ecNumber evidence="1">2.4.-.-</ecNumber>
    </submittedName>
</protein>
<comment type="caution">
    <text evidence="1">The sequence shown here is derived from an EMBL/GenBank/DDBJ whole genome shotgun (WGS) entry which is preliminary data.</text>
</comment>
<evidence type="ECO:0000313" key="1">
    <source>
        <dbReference type="EMBL" id="MDD0816586.1"/>
    </source>
</evidence>
<accession>A0ABT5MN06</accession>
<dbReference type="SUPFAM" id="SSF53448">
    <property type="entry name" value="Nucleotide-diphospho-sugar transferases"/>
    <property type="match status" value="1"/>
</dbReference>
<dbReference type="Pfam" id="PF13641">
    <property type="entry name" value="Glyco_tranf_2_3"/>
    <property type="match status" value="1"/>
</dbReference>
<sequence>MHAHGSILNPSEKQPYYIASADFDPQISFTLQMHLLCSQLNHLGCEAYLFGAKKLNGHWWTPTLTLEQRAAHYKAGKKPLWIHLAVDPVLRQQSHWTLSYSPETHHDPLQPLRQGRIELATGEDKPRLSLPLALPWTDTRVFFETPGLQRMQAVVLADRYLKAGGKLPAEHQALPNLGDAQLAQAQDRATLLRSARCLYSYEISAITTEALLCGCPVVYIQNDRCLTLPPSSDWHRLGTAWGDEPAALAKALAEVPSFQQRYQANFRDSATQLQDFIAQTQHAMNAMPFESAWSTESVTLLGELVIEAKDLPRHADQAKYTRLQHQFAKWRKRSTLREIDGEIYAEHVAKSQLPPLAVYVYVRPDDLDGLAQTLDSLEQNFYQAQQLHILAPFASPIPVEELGPQCRWHELPGASQPFSGPLPPWLVLLESGTTLEPQALIEFALAARRPDVALVYADEAIQSASGLPTPHFKPDLNTEWLRSTNYLGSAVAVRSSHWLRLDAEQRLDFDQVYGLALELSQSAGPAAFQHIDTVLLTSSGHIDSAREAAELRLLQAFLERHQQPALVQAQKIAGCRQIEYRSETPRRVSLIVPSGYQLGYLRCLLGSLQSYAEPELLEVIVVSQAEQAEAVQRAAGSVTLPVPLRFATTPPGDYNHALALNTGAALAQGDVLLFADDDTEVIQRHWLRTLSAYLDQADVGCVAPRLVLQVGDKPQLQTGPMVLGSGDWARSYTGERSLLDEQGVFSRLQTSQDAPTVAGHFFLVQRALWQQLGGFDTEACHTFTTVHDFCLRASQAGRRHIWTPISSVLHHGGKTIEALGREPGRTFEIKTAALREKQVFLARWVKTIARDGRYNRHLSLQTPYDVEADLVIDWSNVRKDRPTVMAFPISSGSGQYRVVEPLNALQHAGLAQSCIVFPVSNGAYRTPNPLEVTRANPDRMIVQHSIGDAHLHLLRDYRKTNPDLFTIQMVDDLFHDLPEKHHLHVIHQREGYVRMREAMGLCDRVIVSTQPLVEVYGDYCRDVRVVPNCLDDRVWGQFFRVPPARPRLRVGWAGAAQHLGDLEMIRDVVAAFKDEVDWIFMGMCPDGLRSYIKEFHPFVSYVDYPGKLASLDLDIAIAPLEDNHFNRCKSNLRLLEYGAMGWPVVCSDVYPFRTENPPVLRVANEKSVWIDAIRQLIDQPALRLQMGQQLNQWVSDHFFLSKNTHRWQAAIFD</sequence>
<name>A0ABT5MN06_9BURK</name>
<dbReference type="Gene3D" id="3.90.550.10">
    <property type="entry name" value="Spore Coat Polysaccharide Biosynthesis Protein SpsA, Chain A"/>
    <property type="match status" value="1"/>
</dbReference>
<dbReference type="GO" id="GO:0016757">
    <property type="term" value="F:glycosyltransferase activity"/>
    <property type="evidence" value="ECO:0007669"/>
    <property type="project" value="UniProtKB-KW"/>
</dbReference>
<gene>
    <name evidence="1" type="ORF">PSQ39_18245</name>
</gene>
<organism evidence="1 2">
    <name type="scientific">Curvibacter microcysteis</name>
    <dbReference type="NCBI Taxonomy" id="3026419"/>
    <lineage>
        <taxon>Bacteria</taxon>
        <taxon>Pseudomonadati</taxon>
        <taxon>Pseudomonadota</taxon>
        <taxon>Betaproteobacteria</taxon>
        <taxon>Burkholderiales</taxon>
        <taxon>Comamonadaceae</taxon>
        <taxon>Curvibacter</taxon>
    </lineage>
</organism>
<evidence type="ECO:0000313" key="2">
    <source>
        <dbReference type="Proteomes" id="UP001528672"/>
    </source>
</evidence>
<dbReference type="EC" id="2.4.-.-" evidence="1"/>
<keyword evidence="2" id="KW-1185">Reference proteome</keyword>
<dbReference type="InterPro" id="IPR050834">
    <property type="entry name" value="Glycosyltransf_2"/>
</dbReference>
<dbReference type="Gene3D" id="3.40.50.2000">
    <property type="entry name" value="Glycogen Phosphorylase B"/>
    <property type="match status" value="1"/>
</dbReference>
<dbReference type="EMBL" id="JAQSIO010000008">
    <property type="protein sequence ID" value="MDD0816586.1"/>
    <property type="molecule type" value="Genomic_DNA"/>
</dbReference>
<dbReference type="InterPro" id="IPR029044">
    <property type="entry name" value="Nucleotide-diphossugar_trans"/>
</dbReference>
<keyword evidence="1" id="KW-0328">Glycosyltransferase</keyword>
<dbReference type="Proteomes" id="UP001528672">
    <property type="component" value="Unassembled WGS sequence"/>
</dbReference>
<reference evidence="1 2" key="1">
    <citation type="submission" date="2023-02" db="EMBL/GenBank/DDBJ databases">
        <title>Bacterial whole genome sequence for Curvibacter sp. HBC28.</title>
        <authorList>
            <person name="Le V."/>
            <person name="Ko S.-R."/>
            <person name="Ahn C.-Y."/>
            <person name="Oh H.-M."/>
        </authorList>
    </citation>
    <scope>NUCLEOTIDE SEQUENCE [LARGE SCALE GENOMIC DNA]</scope>
    <source>
        <strain evidence="1 2">HBC28</strain>
    </source>
</reference>
<dbReference type="SUPFAM" id="SSF53756">
    <property type="entry name" value="UDP-Glycosyltransferase/glycogen phosphorylase"/>
    <property type="match status" value="1"/>
</dbReference>
<keyword evidence="1" id="KW-0808">Transferase</keyword>
<proteinExistence type="predicted"/>
<dbReference type="PANTHER" id="PTHR43685:SF2">
    <property type="entry name" value="GLYCOSYLTRANSFERASE 2-LIKE DOMAIN-CONTAINING PROTEIN"/>
    <property type="match status" value="1"/>
</dbReference>
<dbReference type="PANTHER" id="PTHR43685">
    <property type="entry name" value="GLYCOSYLTRANSFERASE"/>
    <property type="match status" value="1"/>
</dbReference>